<keyword evidence="4" id="KW-0676">Redox-active center</keyword>
<evidence type="ECO:0000256" key="3">
    <source>
        <dbReference type="ARBA" id="ARBA00023157"/>
    </source>
</evidence>
<keyword evidence="3" id="KW-1015">Disulfide bond</keyword>
<evidence type="ECO:0000313" key="7">
    <source>
        <dbReference type="Proteomes" id="UP000248975"/>
    </source>
</evidence>
<keyword evidence="1" id="KW-0732">Signal</keyword>
<feature type="domain" description="DSBA-like thioredoxin" evidence="5">
    <location>
        <begin position="101"/>
        <end position="242"/>
    </location>
</feature>
<dbReference type="InterPro" id="IPR036249">
    <property type="entry name" value="Thioredoxin-like_sf"/>
</dbReference>
<organism evidence="6 7">
    <name type="scientific">Cereibacter sphaeroides</name>
    <name type="common">Rhodobacter sphaeroides</name>
    <dbReference type="NCBI Taxonomy" id="1063"/>
    <lineage>
        <taxon>Bacteria</taxon>
        <taxon>Pseudomonadati</taxon>
        <taxon>Pseudomonadota</taxon>
        <taxon>Alphaproteobacteria</taxon>
        <taxon>Rhodobacterales</taxon>
        <taxon>Paracoccaceae</taxon>
        <taxon>Cereibacter</taxon>
    </lineage>
</organism>
<protein>
    <recommendedName>
        <fullName evidence="5">DSBA-like thioredoxin domain-containing protein</fullName>
    </recommendedName>
</protein>
<dbReference type="InterPro" id="IPR001853">
    <property type="entry name" value="DSBA-like_thioredoxin_dom"/>
</dbReference>
<dbReference type="Gene3D" id="3.40.30.10">
    <property type="entry name" value="Glutaredoxin"/>
    <property type="match status" value="1"/>
</dbReference>
<evidence type="ECO:0000256" key="2">
    <source>
        <dbReference type="ARBA" id="ARBA00023002"/>
    </source>
</evidence>
<evidence type="ECO:0000259" key="5">
    <source>
        <dbReference type="Pfam" id="PF01323"/>
    </source>
</evidence>
<reference evidence="6 7" key="1">
    <citation type="submission" date="2017-08" db="EMBL/GenBank/DDBJ databases">
        <title>Infants hospitalized years apart are colonized by the same room-sourced microbial strains.</title>
        <authorList>
            <person name="Brooks B."/>
            <person name="Olm M.R."/>
            <person name="Firek B.A."/>
            <person name="Baker R."/>
            <person name="Thomas B.C."/>
            <person name="Morowitz M.J."/>
            <person name="Banfield J.F."/>
        </authorList>
    </citation>
    <scope>NUCLEOTIDE SEQUENCE [LARGE SCALE GENOMIC DNA]</scope>
    <source>
        <strain evidence="6">S2_003_000_R2_11</strain>
    </source>
</reference>
<dbReference type="EMBL" id="QFQS01000001">
    <property type="protein sequence ID" value="PZR00217.1"/>
    <property type="molecule type" value="Genomic_DNA"/>
</dbReference>
<dbReference type="GO" id="GO:0016491">
    <property type="term" value="F:oxidoreductase activity"/>
    <property type="evidence" value="ECO:0007669"/>
    <property type="project" value="UniProtKB-KW"/>
</dbReference>
<proteinExistence type="predicted"/>
<dbReference type="PANTHER" id="PTHR13887">
    <property type="entry name" value="GLUTATHIONE S-TRANSFERASE KAPPA"/>
    <property type="match status" value="1"/>
</dbReference>
<evidence type="ECO:0000313" key="6">
    <source>
        <dbReference type="EMBL" id="PZR00217.1"/>
    </source>
</evidence>
<accession>A0A2W5SEF7</accession>
<dbReference type="Pfam" id="PF01323">
    <property type="entry name" value="DSBA"/>
    <property type="match status" value="1"/>
</dbReference>
<gene>
    <name evidence="6" type="ORF">DI533_06385</name>
</gene>
<comment type="caution">
    <text evidence="6">The sequence shown here is derived from an EMBL/GenBank/DDBJ whole genome shotgun (WGS) entry which is preliminary data.</text>
</comment>
<keyword evidence="2" id="KW-0560">Oxidoreductase</keyword>
<dbReference type="PANTHER" id="PTHR13887:SF14">
    <property type="entry name" value="DISULFIDE BOND FORMATION PROTEIN D"/>
    <property type="match status" value="1"/>
</dbReference>
<evidence type="ECO:0000256" key="4">
    <source>
        <dbReference type="ARBA" id="ARBA00023284"/>
    </source>
</evidence>
<sequence length="255" mass="27924">MTVKRRDMLIAGGAIALIYGLRALPWDWFPGRALVYSDIPDLPPFRRLATAGQTSVATAALVGLDSPSEDADARRARAEAARAHPCPALFGIDGRKRIVPIAFFSEFRCPYCRVLERDLDTLMMEYPGSFRLVQHELPIFGPTSELAARASVAAARQGRQQELRRRFMRTSLVAEQASVMRVAANLGLDTDRLARDMASPEVQAELDQTRALADLFGFVGTPGLVIGRTVLNGAIPYAVLRQIAEDEASMPNPVC</sequence>
<evidence type="ECO:0000256" key="1">
    <source>
        <dbReference type="ARBA" id="ARBA00022729"/>
    </source>
</evidence>
<dbReference type="AlphaFoldDB" id="A0A2W5SEF7"/>
<name>A0A2W5SEF7_CERSP</name>
<dbReference type="SUPFAM" id="SSF52833">
    <property type="entry name" value="Thioredoxin-like"/>
    <property type="match status" value="1"/>
</dbReference>
<dbReference type="Proteomes" id="UP000248975">
    <property type="component" value="Unassembled WGS sequence"/>
</dbReference>